<evidence type="ECO:0000313" key="2">
    <source>
        <dbReference type="Proteomes" id="UP001149140"/>
    </source>
</evidence>
<dbReference type="GO" id="GO:0018836">
    <property type="term" value="F:alkylmercury lyase activity"/>
    <property type="evidence" value="ECO:0007669"/>
    <property type="project" value="InterPro"/>
</dbReference>
<dbReference type="InterPro" id="IPR004927">
    <property type="entry name" value="MerB"/>
</dbReference>
<dbReference type="AlphaFoldDB" id="A0A9X3N087"/>
<keyword evidence="2" id="KW-1185">Reference proteome</keyword>
<organism evidence="1 2">
    <name type="scientific">Solirubrobacter ginsenosidimutans</name>
    <dbReference type="NCBI Taxonomy" id="490573"/>
    <lineage>
        <taxon>Bacteria</taxon>
        <taxon>Bacillati</taxon>
        <taxon>Actinomycetota</taxon>
        <taxon>Thermoleophilia</taxon>
        <taxon>Solirubrobacterales</taxon>
        <taxon>Solirubrobacteraceae</taxon>
        <taxon>Solirubrobacter</taxon>
    </lineage>
</organism>
<dbReference type="Gene3D" id="3.30.450.410">
    <property type="match status" value="1"/>
</dbReference>
<accession>A0A9X3N087</accession>
<dbReference type="Pfam" id="PF03243">
    <property type="entry name" value="MerB"/>
    <property type="match status" value="1"/>
</dbReference>
<dbReference type="RefSeq" id="WP_270044174.1">
    <property type="nucleotide sequence ID" value="NZ_JAPDOD010000039.1"/>
</dbReference>
<keyword evidence="1" id="KW-0456">Lyase</keyword>
<dbReference type="EMBL" id="JAPDOD010000039">
    <property type="protein sequence ID" value="MDA0164921.1"/>
    <property type="molecule type" value="Genomic_DNA"/>
</dbReference>
<protein>
    <submittedName>
        <fullName evidence="1">Alkylmercury lyase family protein</fullName>
    </submittedName>
</protein>
<dbReference type="InterPro" id="IPR053717">
    <property type="entry name" value="MerB_lyase_sf"/>
</dbReference>
<dbReference type="Proteomes" id="UP001149140">
    <property type="component" value="Unassembled WGS sequence"/>
</dbReference>
<proteinExistence type="predicted"/>
<sequence>MDEHDLQLRRALLEAFAAGAPLPEADYRSLAAQHVVALDDDGRVLMAHPFANHTAGARVDCGGRTWWGNCAWDAFGIVAALGLQDATITAQGVTLPRDGDAVFGVLVPASHWWDDIAFT</sequence>
<dbReference type="SUPFAM" id="SSF160387">
    <property type="entry name" value="NosL/MerB-like"/>
    <property type="match status" value="1"/>
</dbReference>
<gene>
    <name evidence="1" type="ORF">OM076_31920</name>
</gene>
<reference evidence="1" key="1">
    <citation type="submission" date="2022-10" db="EMBL/GenBank/DDBJ databases">
        <title>The WGS of Solirubrobacter ginsenosidimutans DSM 21036.</title>
        <authorList>
            <person name="Jiang Z."/>
        </authorList>
    </citation>
    <scope>NUCLEOTIDE SEQUENCE</scope>
    <source>
        <strain evidence="1">DSM 21036</strain>
    </source>
</reference>
<name>A0A9X3N087_9ACTN</name>
<evidence type="ECO:0000313" key="1">
    <source>
        <dbReference type="EMBL" id="MDA0164921.1"/>
    </source>
</evidence>
<comment type="caution">
    <text evidence="1">The sequence shown here is derived from an EMBL/GenBank/DDBJ whole genome shotgun (WGS) entry which is preliminary data.</text>
</comment>